<evidence type="ECO:0000313" key="5">
    <source>
        <dbReference type="EMBL" id="MBM7645173.1"/>
    </source>
</evidence>
<dbReference type="PROSITE" id="PS50893">
    <property type="entry name" value="ABC_TRANSPORTER_2"/>
    <property type="match status" value="1"/>
</dbReference>
<feature type="domain" description="ABC transporter" evidence="4">
    <location>
        <begin position="7"/>
        <end position="236"/>
    </location>
</feature>
<keyword evidence="1" id="KW-0813">Transport</keyword>
<dbReference type="PANTHER" id="PTHR42788">
    <property type="entry name" value="TAURINE IMPORT ATP-BINDING PROTEIN-RELATED"/>
    <property type="match status" value="1"/>
</dbReference>
<dbReference type="PROSITE" id="PS00211">
    <property type="entry name" value="ABC_TRANSPORTER_1"/>
    <property type="match status" value="1"/>
</dbReference>
<reference evidence="5 6" key="1">
    <citation type="submission" date="2021-01" db="EMBL/GenBank/DDBJ databases">
        <title>Genomic Encyclopedia of Type Strains, Phase IV (KMG-IV): sequencing the most valuable type-strain genomes for metagenomic binning, comparative biology and taxonomic classification.</title>
        <authorList>
            <person name="Goeker M."/>
        </authorList>
    </citation>
    <scope>NUCLEOTIDE SEQUENCE [LARGE SCALE GENOMIC DNA]</scope>
    <source>
        <strain evidence="5 6">DSM 28236</strain>
    </source>
</reference>
<dbReference type="GO" id="GO:0005524">
    <property type="term" value="F:ATP binding"/>
    <property type="evidence" value="ECO:0007669"/>
    <property type="project" value="UniProtKB-KW"/>
</dbReference>
<gene>
    <name evidence="5" type="ORF">JOD45_001384</name>
</gene>
<name>A0ABS2PZ02_9BACL</name>
<dbReference type="Pfam" id="PF00005">
    <property type="entry name" value="ABC_tran"/>
    <property type="match status" value="1"/>
</dbReference>
<dbReference type="RefSeq" id="WP_205003103.1">
    <property type="nucleotide sequence ID" value="NZ_JAFBER010000006.1"/>
</dbReference>
<evidence type="ECO:0000259" key="4">
    <source>
        <dbReference type="PROSITE" id="PS50893"/>
    </source>
</evidence>
<dbReference type="Proteomes" id="UP000808914">
    <property type="component" value="Unassembled WGS sequence"/>
</dbReference>
<sequence length="260" mass="29791">MSEAPKIQINHLTKIYFKKHKAVTALKDINLSINDGEFVCLLGPSGCGKTTLLRILAGLEKPSAGEFHIRRTSKDRPLQSMIFQEKGVIPWLTVEENVAFGLKMRHMPKTTIKQQTDYYLEKVGLKEFRKLYPSEISGGMKQRVSIARAFANDPEILLMDEPFAALDEQNKFILQEELLTIWSETKKTVLFITHSIDEALLLSDRIVLMSTQPGQIVREKMIDVPRPRKVEAIRSNPEMEKEFVDIWEHLQTAVEKARQS</sequence>
<dbReference type="SMART" id="SM00382">
    <property type="entry name" value="AAA"/>
    <property type="match status" value="1"/>
</dbReference>
<protein>
    <submittedName>
        <fullName evidence="5">NitT/TauT family transport system ATP-binding protein</fullName>
    </submittedName>
</protein>
<dbReference type="InterPro" id="IPR003439">
    <property type="entry name" value="ABC_transporter-like_ATP-bd"/>
</dbReference>
<dbReference type="SUPFAM" id="SSF52540">
    <property type="entry name" value="P-loop containing nucleoside triphosphate hydrolases"/>
    <property type="match status" value="1"/>
</dbReference>
<keyword evidence="6" id="KW-1185">Reference proteome</keyword>
<keyword evidence="3 5" id="KW-0067">ATP-binding</keyword>
<evidence type="ECO:0000313" key="6">
    <source>
        <dbReference type="Proteomes" id="UP000808914"/>
    </source>
</evidence>
<organism evidence="5 6">
    <name type="scientific">Scopulibacillus daqui</name>
    <dbReference type="NCBI Taxonomy" id="1469162"/>
    <lineage>
        <taxon>Bacteria</taxon>
        <taxon>Bacillati</taxon>
        <taxon>Bacillota</taxon>
        <taxon>Bacilli</taxon>
        <taxon>Bacillales</taxon>
        <taxon>Sporolactobacillaceae</taxon>
        <taxon>Scopulibacillus</taxon>
    </lineage>
</organism>
<dbReference type="InterPro" id="IPR027417">
    <property type="entry name" value="P-loop_NTPase"/>
</dbReference>
<comment type="caution">
    <text evidence="5">The sequence shown here is derived from an EMBL/GenBank/DDBJ whole genome shotgun (WGS) entry which is preliminary data.</text>
</comment>
<dbReference type="InterPro" id="IPR050166">
    <property type="entry name" value="ABC_transporter_ATP-bind"/>
</dbReference>
<dbReference type="InterPro" id="IPR003593">
    <property type="entry name" value="AAA+_ATPase"/>
</dbReference>
<dbReference type="InterPro" id="IPR017871">
    <property type="entry name" value="ABC_transporter-like_CS"/>
</dbReference>
<dbReference type="EMBL" id="JAFBER010000006">
    <property type="protein sequence ID" value="MBM7645173.1"/>
    <property type="molecule type" value="Genomic_DNA"/>
</dbReference>
<dbReference type="CDD" id="cd03293">
    <property type="entry name" value="ABC_NrtD_SsuB_transporters"/>
    <property type="match status" value="1"/>
</dbReference>
<evidence type="ECO:0000256" key="3">
    <source>
        <dbReference type="ARBA" id="ARBA00022840"/>
    </source>
</evidence>
<evidence type="ECO:0000256" key="2">
    <source>
        <dbReference type="ARBA" id="ARBA00022741"/>
    </source>
</evidence>
<proteinExistence type="predicted"/>
<evidence type="ECO:0000256" key="1">
    <source>
        <dbReference type="ARBA" id="ARBA00022448"/>
    </source>
</evidence>
<accession>A0ABS2PZ02</accession>
<dbReference type="PANTHER" id="PTHR42788:SF13">
    <property type="entry name" value="ALIPHATIC SULFONATES IMPORT ATP-BINDING PROTEIN SSUB"/>
    <property type="match status" value="1"/>
</dbReference>
<dbReference type="Gene3D" id="3.40.50.300">
    <property type="entry name" value="P-loop containing nucleotide triphosphate hydrolases"/>
    <property type="match status" value="1"/>
</dbReference>
<keyword evidence="2" id="KW-0547">Nucleotide-binding</keyword>